<sequence>MKQKTHAIVIGGGIAGLVAARVLTNHFDHVTILERDHYPETPVFRPGVPQGRQVHTMLLKGQQLLESLFPGIPAKLYAQGAVEQLYGHKSLYIYKGRRCLQIPPLLRGWNCSRILLEWQIRHYVQALSQVHILEGVEVIHLLPGQQPNTIRGVQFRKRGPTKGDIHELEGALVVDASGAASRAVQWLEELGYEPPQETIVDAHIGYATQVYEPPINFQAEWTGIIAIQARDNTRRGGILMRVEGERWMVGFSGTREEYPSTNEEEYRAFAQKLPDPIIYEAIKDAKPLSPIYGYRRTENRLRHFERLKRFPGNLVIMGDAACTLNPVYGQGMTIAVLEALILDTYLKQYRTKKRQEGFSRAFQRQVARTIRTPWILASSGDAPAKAKQGLADQYVDRIFDLLTKDQKDLLVFLEVLHMLRSPFALLHPGIVAKVLAARK</sequence>
<organism evidence="1 2">
    <name type="scientific">Ktedonobacter robiniae</name>
    <dbReference type="NCBI Taxonomy" id="2778365"/>
    <lineage>
        <taxon>Bacteria</taxon>
        <taxon>Bacillati</taxon>
        <taxon>Chloroflexota</taxon>
        <taxon>Ktedonobacteria</taxon>
        <taxon>Ktedonobacterales</taxon>
        <taxon>Ktedonobacteraceae</taxon>
        <taxon>Ktedonobacter</taxon>
    </lineage>
</organism>
<dbReference type="Pfam" id="PF13450">
    <property type="entry name" value="NAD_binding_8"/>
    <property type="match status" value="1"/>
</dbReference>
<dbReference type="Proteomes" id="UP000654345">
    <property type="component" value="Unassembled WGS sequence"/>
</dbReference>
<dbReference type="PANTHER" id="PTHR43422:SF3">
    <property type="entry name" value="THIAMINE THIAZOLE SYNTHASE"/>
    <property type="match status" value="1"/>
</dbReference>
<dbReference type="Gene3D" id="3.50.50.60">
    <property type="entry name" value="FAD/NAD(P)-binding domain"/>
    <property type="match status" value="1"/>
</dbReference>
<evidence type="ECO:0000313" key="2">
    <source>
        <dbReference type="Proteomes" id="UP000654345"/>
    </source>
</evidence>
<reference evidence="1 2" key="1">
    <citation type="journal article" date="2021" name="Int. J. Syst. Evol. Microbiol.">
        <title>Reticulibacter mediterranei gen. nov., sp. nov., within the new family Reticulibacteraceae fam. nov., and Ktedonospora formicarum gen. nov., sp. nov., Ktedonobacter robiniae sp. nov., Dictyobacter formicarum sp. nov. and Dictyobacter arantiisoli sp. nov., belonging to the class Ktedonobacteria.</title>
        <authorList>
            <person name="Yabe S."/>
            <person name="Zheng Y."/>
            <person name="Wang C.M."/>
            <person name="Sakai Y."/>
            <person name="Abe K."/>
            <person name="Yokota A."/>
            <person name="Donadio S."/>
            <person name="Cavaletti L."/>
            <person name="Monciardini P."/>
        </authorList>
    </citation>
    <scope>NUCLEOTIDE SEQUENCE [LARGE SCALE GENOMIC DNA]</scope>
    <source>
        <strain evidence="1 2">SOSP1-30</strain>
    </source>
</reference>
<evidence type="ECO:0000313" key="1">
    <source>
        <dbReference type="EMBL" id="GHO57778.1"/>
    </source>
</evidence>
<dbReference type="PRINTS" id="PR00420">
    <property type="entry name" value="RNGMNOXGNASE"/>
</dbReference>
<dbReference type="InterPro" id="IPR036188">
    <property type="entry name" value="FAD/NAD-bd_sf"/>
</dbReference>
<proteinExistence type="predicted"/>
<accession>A0ABQ3UYC0</accession>
<comment type="caution">
    <text evidence="1">The sequence shown here is derived from an EMBL/GenBank/DDBJ whole genome shotgun (WGS) entry which is preliminary data.</text>
</comment>
<dbReference type="SUPFAM" id="SSF51905">
    <property type="entry name" value="FAD/NAD(P)-binding domain"/>
    <property type="match status" value="1"/>
</dbReference>
<protein>
    <recommendedName>
        <fullName evidence="3">FAD-binding domain-containing protein</fullName>
    </recommendedName>
</protein>
<keyword evidence="2" id="KW-1185">Reference proteome</keyword>
<dbReference type="EMBL" id="BNJG01000002">
    <property type="protein sequence ID" value="GHO57778.1"/>
    <property type="molecule type" value="Genomic_DNA"/>
</dbReference>
<gene>
    <name evidence="1" type="ORF">KSB_62530</name>
</gene>
<evidence type="ECO:0008006" key="3">
    <source>
        <dbReference type="Google" id="ProtNLM"/>
    </source>
</evidence>
<dbReference type="PANTHER" id="PTHR43422">
    <property type="entry name" value="THIAMINE THIAZOLE SYNTHASE"/>
    <property type="match status" value="1"/>
</dbReference>
<dbReference type="RefSeq" id="WP_201374082.1">
    <property type="nucleotide sequence ID" value="NZ_BNJG01000002.1"/>
</dbReference>
<name>A0ABQ3UYC0_9CHLR</name>